<dbReference type="Proteomes" id="UP000316714">
    <property type="component" value="Unassembled WGS sequence"/>
</dbReference>
<dbReference type="InterPro" id="IPR038591">
    <property type="entry name" value="NolW-like_sf"/>
</dbReference>
<evidence type="ECO:0000259" key="6">
    <source>
        <dbReference type="Pfam" id="PF03958"/>
    </source>
</evidence>
<organism evidence="7 8">
    <name type="scientific">Posidoniimonas corsicana</name>
    <dbReference type="NCBI Taxonomy" id="1938618"/>
    <lineage>
        <taxon>Bacteria</taxon>
        <taxon>Pseudomonadati</taxon>
        <taxon>Planctomycetota</taxon>
        <taxon>Planctomycetia</taxon>
        <taxon>Pirellulales</taxon>
        <taxon>Lacipirellulaceae</taxon>
        <taxon>Posidoniimonas</taxon>
    </lineage>
</organism>
<feature type="chain" id="PRO_5022964839" evidence="5">
    <location>
        <begin position="28"/>
        <end position="997"/>
    </location>
</feature>
<accession>A0A5C5V537</accession>
<feature type="region of interest" description="Disordered" evidence="4">
    <location>
        <begin position="598"/>
        <end position="623"/>
    </location>
</feature>
<feature type="region of interest" description="Disordered" evidence="4">
    <location>
        <begin position="324"/>
        <end position="348"/>
    </location>
</feature>
<feature type="compositionally biased region" description="Basic and acidic residues" evidence="4">
    <location>
        <begin position="75"/>
        <end position="121"/>
    </location>
</feature>
<dbReference type="InterPro" id="IPR050810">
    <property type="entry name" value="Bact_Secretion_Sys_Channel"/>
</dbReference>
<dbReference type="Gene3D" id="3.30.1370.120">
    <property type="match status" value="3"/>
</dbReference>
<dbReference type="OrthoDB" id="221929at2"/>
<feature type="region of interest" description="Disordered" evidence="4">
    <location>
        <begin position="44"/>
        <end position="126"/>
    </location>
</feature>
<evidence type="ECO:0000256" key="2">
    <source>
        <dbReference type="ARBA" id="ARBA00022729"/>
    </source>
</evidence>
<comment type="caution">
    <text evidence="7">The sequence shown here is derived from an EMBL/GenBank/DDBJ whole genome shotgun (WGS) entry which is preliminary data.</text>
</comment>
<dbReference type="AlphaFoldDB" id="A0A5C5V537"/>
<evidence type="ECO:0000313" key="7">
    <source>
        <dbReference type="EMBL" id="TWT33656.1"/>
    </source>
</evidence>
<dbReference type="RefSeq" id="WP_146566458.1">
    <property type="nucleotide sequence ID" value="NZ_SIHJ01000002.1"/>
</dbReference>
<keyword evidence="3" id="KW-0472">Membrane</keyword>
<evidence type="ECO:0000256" key="5">
    <source>
        <dbReference type="SAM" id="SignalP"/>
    </source>
</evidence>
<dbReference type="EMBL" id="SIHJ01000002">
    <property type="protein sequence ID" value="TWT33656.1"/>
    <property type="molecule type" value="Genomic_DNA"/>
</dbReference>
<proteinExistence type="predicted"/>
<evidence type="ECO:0000256" key="4">
    <source>
        <dbReference type="SAM" id="MobiDB-lite"/>
    </source>
</evidence>
<feature type="compositionally biased region" description="Low complexity" evidence="4">
    <location>
        <begin position="58"/>
        <end position="73"/>
    </location>
</feature>
<dbReference type="GO" id="GO:0016020">
    <property type="term" value="C:membrane"/>
    <property type="evidence" value="ECO:0007669"/>
    <property type="project" value="UniProtKB-SubCell"/>
</dbReference>
<dbReference type="PANTHER" id="PTHR30332:SF24">
    <property type="entry name" value="SECRETIN GSPD-RELATED"/>
    <property type="match status" value="1"/>
</dbReference>
<reference evidence="7 8" key="1">
    <citation type="submission" date="2019-02" db="EMBL/GenBank/DDBJ databases">
        <title>Deep-cultivation of Planctomycetes and their phenomic and genomic characterization uncovers novel biology.</title>
        <authorList>
            <person name="Wiegand S."/>
            <person name="Jogler M."/>
            <person name="Boedeker C."/>
            <person name="Pinto D."/>
            <person name="Vollmers J."/>
            <person name="Rivas-Marin E."/>
            <person name="Kohn T."/>
            <person name="Peeters S.H."/>
            <person name="Heuer A."/>
            <person name="Rast P."/>
            <person name="Oberbeckmann S."/>
            <person name="Bunk B."/>
            <person name="Jeske O."/>
            <person name="Meyerdierks A."/>
            <person name="Storesund J.E."/>
            <person name="Kallscheuer N."/>
            <person name="Luecker S."/>
            <person name="Lage O.M."/>
            <person name="Pohl T."/>
            <person name="Merkel B.J."/>
            <person name="Hornburger P."/>
            <person name="Mueller R.-W."/>
            <person name="Bruemmer F."/>
            <person name="Labrenz M."/>
            <person name="Spormann A.M."/>
            <person name="Op Den Camp H."/>
            <person name="Overmann J."/>
            <person name="Amann R."/>
            <person name="Jetten M.S.M."/>
            <person name="Mascher T."/>
            <person name="Medema M.H."/>
            <person name="Devos D.P."/>
            <person name="Kaster A.-K."/>
            <person name="Ovreas L."/>
            <person name="Rohde M."/>
            <person name="Galperin M.Y."/>
            <person name="Jogler C."/>
        </authorList>
    </citation>
    <scope>NUCLEOTIDE SEQUENCE [LARGE SCALE GENOMIC DNA]</scope>
    <source>
        <strain evidence="7 8">KOR34</strain>
    </source>
</reference>
<feature type="region of interest" description="Disordered" evidence="4">
    <location>
        <begin position="956"/>
        <end position="997"/>
    </location>
</feature>
<evidence type="ECO:0000256" key="1">
    <source>
        <dbReference type="ARBA" id="ARBA00004370"/>
    </source>
</evidence>
<evidence type="ECO:0000313" key="8">
    <source>
        <dbReference type="Proteomes" id="UP000316714"/>
    </source>
</evidence>
<keyword evidence="8" id="KW-1185">Reference proteome</keyword>
<dbReference type="Pfam" id="PF03958">
    <property type="entry name" value="Secretin_N"/>
    <property type="match status" value="2"/>
</dbReference>
<comment type="subcellular location">
    <subcellularLocation>
        <location evidence="1">Membrane</location>
    </subcellularLocation>
</comment>
<feature type="compositionally biased region" description="Low complexity" evidence="4">
    <location>
        <begin position="966"/>
        <end position="977"/>
    </location>
</feature>
<dbReference type="InterPro" id="IPR005644">
    <property type="entry name" value="NolW-like"/>
</dbReference>
<feature type="compositionally biased region" description="Low complexity" evidence="4">
    <location>
        <begin position="613"/>
        <end position="623"/>
    </location>
</feature>
<dbReference type="GO" id="GO:0009306">
    <property type="term" value="P:protein secretion"/>
    <property type="evidence" value="ECO:0007669"/>
    <property type="project" value="TreeGrafter"/>
</dbReference>
<dbReference type="GO" id="GO:0015627">
    <property type="term" value="C:type II protein secretion system complex"/>
    <property type="evidence" value="ECO:0007669"/>
    <property type="project" value="TreeGrafter"/>
</dbReference>
<name>A0A5C5V537_9BACT</name>
<feature type="region of interest" description="Disordered" evidence="4">
    <location>
        <begin position="643"/>
        <end position="674"/>
    </location>
</feature>
<evidence type="ECO:0000256" key="3">
    <source>
        <dbReference type="ARBA" id="ARBA00023136"/>
    </source>
</evidence>
<protein>
    <submittedName>
        <fullName evidence="7">Bacterial type II/III secretion system short domain protein</fullName>
    </submittedName>
</protein>
<feature type="compositionally biased region" description="Low complexity" evidence="4">
    <location>
        <begin position="643"/>
        <end position="664"/>
    </location>
</feature>
<dbReference type="PANTHER" id="PTHR30332">
    <property type="entry name" value="PROBABLE GENERAL SECRETION PATHWAY PROTEIN D"/>
    <property type="match status" value="1"/>
</dbReference>
<feature type="compositionally biased region" description="Low complexity" evidence="4">
    <location>
        <begin position="324"/>
        <end position="344"/>
    </location>
</feature>
<sequence length="997" mass="111005" precursor="true">MSVQSPSSTGRPTLRLLTALVVAGVLAASADAQQRVVIRNGQPVVLEGPQPSGPQPGQPTAQPQPAGQPGEQPNGEEKKEEGGEEKKEEGDEKKSSDVERPEEAPQPPDPRELEARPDENGRVPFSFNGQPWPAVLQWLANISDLSLDWQEMPSGYLNLTTQRTYTLPEARDLINRHLQARGYTLILAGEVLSVFKLDNIDPSLVPRVDEVDLYDHQPHDLVKVTFELPTDMEVAKAAEDFKKLLSKNAKLLPLPSTRRVLAIDTAANLRLVSELLNQERMAEDSREIPRRFVLEHARAEKVIETLYVVLGMDPGGQPSQLALQMQMQQMQQQQRNNNKKAQAPPKDKPKVHLAFNHKENSILANAPPAEMRIIERTIKLLDIPVGGADPVRTASGARFPKTYTLENINPDSLMATLEEIGDLDPLTELRADNQADLLFVRADQQDHEKVQKIIDQLDTGGQEFAVFQLRYHAADAVAGTVMELLKEEEEDNNNRRSYYYYSPFGRNNQEEKKKSTLRVTADVENNRLLVRGTAEELQQVRGLLTKLGELDGRRTADGPAVRVVDSLDPKSTDELLRQLRAAWPAMGGGAELIIEPAKPQESAAEPQRDASQDRSAAAAPKATGATLVSNPYRLLSDQQPVAAEAASVDAQSPAAADGEAAAPEEQSKKPPVAVTVAPDGRIVLMSDDPAALARAEDLLNTLAPREEQFHEFKIKHTDAYYIWYDLEDYFEEELDKEEDSNSNRRYIYYYDYAPQNDDDKSSMMLSKRRKLRFLYIVQTNSVIVANATPQQLDTIGKLIEIWDQPPRDTDITNRRTGMVEVKYSSPTKIANALKEVYRDLLSSRDKEFQTDDEKSGSSYTTAKTTKLEFAGVEASGSPMTESKPIRVRFDGALSIGVDEVSGMLLISARTEIYDDVVRMITLMDEAAMPNNTVQVRRVSAAQVDSIQRALSSTMGKTWVGGKPEEAAPQQPQQPQENNNDRRRDRDRRRRGGDRGRG</sequence>
<feature type="domain" description="NolW-like" evidence="6">
    <location>
        <begin position="465"/>
        <end position="547"/>
    </location>
</feature>
<feature type="domain" description="NolW-like" evidence="6">
    <location>
        <begin position="401"/>
        <end position="460"/>
    </location>
</feature>
<feature type="signal peptide" evidence="5">
    <location>
        <begin position="1"/>
        <end position="27"/>
    </location>
</feature>
<gene>
    <name evidence="7" type="ORF">KOR34_34890</name>
</gene>
<keyword evidence="2 5" id="KW-0732">Signal</keyword>